<proteinExistence type="predicted"/>
<dbReference type="PANTHER" id="PTHR30136:SF35">
    <property type="entry name" value="HTH-TYPE TRANSCRIPTIONAL REGULATOR RV1719"/>
    <property type="match status" value="1"/>
</dbReference>
<dbReference type="GeneID" id="79317448"/>
<accession>A0ABD6ACP2</accession>
<dbReference type="InterPro" id="IPR036390">
    <property type="entry name" value="WH_DNA-bd_sf"/>
</dbReference>
<sequence>MAESDTSGGKRVGATETSFAVVEQLREEGGLGVTEVADRVGISKSTAHAHLWTLVDLGYVVKEGPTYHLGLKFLDLGDHARTRQNLYHIAKQEVDELISAVGERGQVMVEENGRGVYIYQAKTERAIQTDSHIGTVVDLHATAVGKSYLAFLPDDDLEALLDTLELAARTDRTLTDRESLREELTLVRERGFALNDEERIAGMRAVGAPILSDDGRVLAALSVSGPTTRMNGEWFREEVPDKVTQAARIIGIKATYS</sequence>
<reference evidence="6 7" key="1">
    <citation type="journal article" date="2019" name="Int. J. Syst. Evol. Microbiol.">
        <title>The Global Catalogue of Microorganisms (GCM) 10K type strain sequencing project: providing services to taxonomists for standard genome sequencing and annotation.</title>
        <authorList>
            <consortium name="The Broad Institute Genomics Platform"/>
            <consortium name="The Broad Institute Genome Sequencing Center for Infectious Disease"/>
            <person name="Wu L."/>
            <person name="Ma J."/>
        </authorList>
    </citation>
    <scope>NUCLEOTIDE SEQUENCE [LARGE SCALE GENOMIC DNA]</scope>
    <source>
        <strain evidence="6 7">PSR21</strain>
    </source>
</reference>
<comment type="caution">
    <text evidence="6">The sequence shown here is derived from an EMBL/GenBank/DDBJ whole genome shotgun (WGS) entry which is preliminary data.</text>
</comment>
<dbReference type="InterPro" id="IPR014757">
    <property type="entry name" value="Tscrpt_reg_IclR_C"/>
</dbReference>
<dbReference type="InterPro" id="IPR005471">
    <property type="entry name" value="Tscrpt_reg_IclR_N"/>
</dbReference>
<dbReference type="GO" id="GO:0003677">
    <property type="term" value="F:DNA binding"/>
    <property type="evidence" value="ECO:0007669"/>
    <property type="project" value="UniProtKB-KW"/>
</dbReference>
<dbReference type="GO" id="GO:0006355">
    <property type="term" value="P:regulation of DNA-templated transcription"/>
    <property type="evidence" value="ECO:0007669"/>
    <property type="project" value="UniProtKB-ARBA"/>
</dbReference>
<keyword evidence="3" id="KW-0804">Transcription</keyword>
<evidence type="ECO:0000256" key="1">
    <source>
        <dbReference type="ARBA" id="ARBA00023015"/>
    </source>
</evidence>
<dbReference type="Pfam" id="PF09339">
    <property type="entry name" value="HTH_IclR"/>
    <property type="match status" value="1"/>
</dbReference>
<dbReference type="InterPro" id="IPR050707">
    <property type="entry name" value="HTH_MetabolicPath_Reg"/>
</dbReference>
<keyword evidence="7" id="KW-1185">Reference proteome</keyword>
<dbReference type="EMBL" id="JBHTBF010000003">
    <property type="protein sequence ID" value="MFC7318374.1"/>
    <property type="molecule type" value="Genomic_DNA"/>
</dbReference>
<evidence type="ECO:0000256" key="3">
    <source>
        <dbReference type="ARBA" id="ARBA00023163"/>
    </source>
</evidence>
<dbReference type="InterPro" id="IPR029016">
    <property type="entry name" value="GAF-like_dom_sf"/>
</dbReference>
<keyword evidence="1" id="KW-0805">Transcription regulation</keyword>
<dbReference type="PANTHER" id="PTHR30136">
    <property type="entry name" value="HELIX-TURN-HELIX TRANSCRIPTIONAL REGULATOR, ICLR FAMILY"/>
    <property type="match status" value="1"/>
</dbReference>
<organism evidence="6 7">
    <name type="scientific">Halomarina halobia</name>
    <dbReference type="NCBI Taxonomy" id="3033386"/>
    <lineage>
        <taxon>Archaea</taxon>
        <taxon>Methanobacteriati</taxon>
        <taxon>Methanobacteriota</taxon>
        <taxon>Stenosarchaea group</taxon>
        <taxon>Halobacteria</taxon>
        <taxon>Halobacteriales</taxon>
        <taxon>Natronomonadaceae</taxon>
        <taxon>Halomarina</taxon>
    </lineage>
</organism>
<dbReference type="SUPFAM" id="SSF46785">
    <property type="entry name" value="Winged helix' DNA-binding domain"/>
    <property type="match status" value="1"/>
</dbReference>
<name>A0ABD6ACP2_9EURY</name>
<dbReference type="AlphaFoldDB" id="A0ABD6ACP2"/>
<dbReference type="Proteomes" id="UP001596547">
    <property type="component" value="Unassembled WGS sequence"/>
</dbReference>
<evidence type="ECO:0000259" key="5">
    <source>
        <dbReference type="PROSITE" id="PS51078"/>
    </source>
</evidence>
<evidence type="ECO:0000256" key="2">
    <source>
        <dbReference type="ARBA" id="ARBA00023125"/>
    </source>
</evidence>
<feature type="domain" description="IclR-ED" evidence="5">
    <location>
        <begin position="72"/>
        <end position="256"/>
    </location>
</feature>
<evidence type="ECO:0000313" key="6">
    <source>
        <dbReference type="EMBL" id="MFC7318374.1"/>
    </source>
</evidence>
<dbReference type="PROSITE" id="PS51078">
    <property type="entry name" value="ICLR_ED"/>
    <property type="match status" value="1"/>
</dbReference>
<dbReference type="SUPFAM" id="SSF55781">
    <property type="entry name" value="GAF domain-like"/>
    <property type="match status" value="1"/>
</dbReference>
<dbReference type="CDD" id="cd00090">
    <property type="entry name" value="HTH_ARSR"/>
    <property type="match status" value="1"/>
</dbReference>
<protein>
    <submittedName>
        <fullName evidence="6">IclR family transcriptional regulator</fullName>
    </submittedName>
</protein>
<dbReference type="Pfam" id="PF01614">
    <property type="entry name" value="IclR_C"/>
    <property type="match status" value="1"/>
</dbReference>
<dbReference type="RefSeq" id="WP_276305836.1">
    <property type="nucleotide sequence ID" value="NZ_CP119993.1"/>
</dbReference>
<feature type="domain" description="HTH iclR-type" evidence="4">
    <location>
        <begin position="12"/>
        <end position="71"/>
    </location>
</feature>
<dbReference type="SMART" id="SM00346">
    <property type="entry name" value="HTH_ICLR"/>
    <property type="match status" value="1"/>
</dbReference>
<evidence type="ECO:0000313" key="7">
    <source>
        <dbReference type="Proteomes" id="UP001596547"/>
    </source>
</evidence>
<keyword evidence="2" id="KW-0238">DNA-binding</keyword>
<dbReference type="Gene3D" id="1.10.10.10">
    <property type="entry name" value="Winged helix-like DNA-binding domain superfamily/Winged helix DNA-binding domain"/>
    <property type="match status" value="1"/>
</dbReference>
<dbReference type="PROSITE" id="PS51077">
    <property type="entry name" value="HTH_ICLR"/>
    <property type="match status" value="1"/>
</dbReference>
<dbReference type="Gene3D" id="3.30.450.40">
    <property type="match status" value="1"/>
</dbReference>
<dbReference type="InterPro" id="IPR036388">
    <property type="entry name" value="WH-like_DNA-bd_sf"/>
</dbReference>
<evidence type="ECO:0000259" key="4">
    <source>
        <dbReference type="PROSITE" id="PS51077"/>
    </source>
</evidence>
<dbReference type="InterPro" id="IPR011991">
    <property type="entry name" value="ArsR-like_HTH"/>
</dbReference>
<gene>
    <name evidence="6" type="ORF">ACFQPE_16465</name>
</gene>